<dbReference type="Gene3D" id="2.40.40.20">
    <property type="match status" value="1"/>
</dbReference>
<accession>A0ABP8V134</accession>
<keyword evidence="6" id="KW-1185">Reference proteome</keyword>
<evidence type="ECO:0000256" key="4">
    <source>
        <dbReference type="NCBIfam" id="TIGR03244"/>
    </source>
</evidence>
<comment type="caution">
    <text evidence="5">The sequence shown here is derived from an EMBL/GenBank/DDBJ whole genome shotgun (WGS) entry which is preliminary data.</text>
</comment>
<dbReference type="EMBL" id="BAABFL010000135">
    <property type="protein sequence ID" value="GAA4649587.1"/>
    <property type="molecule type" value="Genomic_DNA"/>
</dbReference>
<keyword evidence="1" id="KW-0056">Arginine metabolism</keyword>
<dbReference type="RefSeq" id="WP_345195478.1">
    <property type="nucleotide sequence ID" value="NZ_BAABFL010000135.1"/>
</dbReference>
<organism evidence="5 6">
    <name type="scientific">Kistimonas scapharcae</name>
    <dbReference type="NCBI Taxonomy" id="1036133"/>
    <lineage>
        <taxon>Bacteria</taxon>
        <taxon>Pseudomonadati</taxon>
        <taxon>Pseudomonadota</taxon>
        <taxon>Gammaproteobacteria</taxon>
        <taxon>Oceanospirillales</taxon>
        <taxon>Endozoicomonadaceae</taxon>
        <taxon>Kistimonas</taxon>
    </lineage>
</organism>
<reference evidence="6" key="1">
    <citation type="journal article" date="2019" name="Int. J. Syst. Evol. Microbiol.">
        <title>The Global Catalogue of Microorganisms (GCM) 10K type strain sequencing project: providing services to taxonomists for standard genome sequencing and annotation.</title>
        <authorList>
            <consortium name="The Broad Institute Genomics Platform"/>
            <consortium name="The Broad Institute Genome Sequencing Center for Infectious Disease"/>
            <person name="Wu L."/>
            <person name="Ma J."/>
        </authorList>
    </citation>
    <scope>NUCLEOTIDE SEQUENCE [LARGE SCALE GENOMIC DNA]</scope>
    <source>
        <strain evidence="6">JCM 17805</strain>
    </source>
</reference>
<gene>
    <name evidence="5" type="primary">astA_1</name>
    <name evidence="5" type="ORF">GCM10023116_18610</name>
</gene>
<protein>
    <recommendedName>
        <fullName evidence="4">Arginine N-succinyltransferase</fullName>
        <ecNumber evidence="4">2.3.1.109</ecNumber>
    </recommendedName>
</protein>
<evidence type="ECO:0000256" key="1">
    <source>
        <dbReference type="ARBA" id="ARBA00022503"/>
    </source>
</evidence>
<dbReference type="PANTHER" id="PTHR30420">
    <property type="entry name" value="N-SUCCINYLARGININE DIHYDROLASE"/>
    <property type="match status" value="1"/>
</dbReference>
<evidence type="ECO:0000256" key="2">
    <source>
        <dbReference type="ARBA" id="ARBA00022679"/>
    </source>
</evidence>
<keyword evidence="2" id="KW-0808">Transferase</keyword>
<name>A0ABP8V134_9GAMM</name>
<dbReference type="Pfam" id="PF04958">
    <property type="entry name" value="AstA"/>
    <property type="match status" value="1"/>
</dbReference>
<evidence type="ECO:0000313" key="5">
    <source>
        <dbReference type="EMBL" id="GAA4649587.1"/>
    </source>
</evidence>
<dbReference type="Proteomes" id="UP001500604">
    <property type="component" value="Unassembled WGS sequence"/>
</dbReference>
<dbReference type="SUPFAM" id="SSF55729">
    <property type="entry name" value="Acyl-CoA N-acyltransferases (Nat)"/>
    <property type="match status" value="1"/>
</dbReference>
<sequence>MMVIRPIKASDWDALWDMAHKTGVGFTSLQPDEERVLAKLQWALESFDSPVALEEALYLFVLEDTTNGKVAGICAIESAVGMSDPWYNYRVNTQVHSSRELGVYNKVETLTLCNDHTGYSELCTLFLLPEYRHSRNGHLLSKSRFLFMAEFPRRFSEGVIAEMRGYSDENGVSPFWEALGRHFFSVDFAHADQATARSKVFVAELMPRHPIYLNLLPEEAQQVVGLTHDATTPARKLLESEGMRYSGCVAIFDAGPLMEARIQDIRLVRESRYFKVHVDDEREPHGEPWLLANTKFHDYRCAMSKVAFCGNNIVCVTGEQADALRVDEGDTLRVVHLLPHRAV</sequence>
<dbReference type="NCBIfam" id="TIGR03244">
    <property type="entry name" value="arg_catab_AstA"/>
    <property type="match status" value="1"/>
</dbReference>
<dbReference type="InterPro" id="IPR007041">
    <property type="entry name" value="Arg_succinylTrfase_AstA/AruG"/>
</dbReference>
<proteinExistence type="predicted"/>
<dbReference type="PANTHER" id="PTHR30420:SF1">
    <property type="entry name" value="ARGININE N-SUCCINYLTRANSFERASE"/>
    <property type="match status" value="1"/>
</dbReference>
<dbReference type="InterPro" id="IPR016181">
    <property type="entry name" value="Acyl_CoA_acyltransferase"/>
</dbReference>
<evidence type="ECO:0000256" key="3">
    <source>
        <dbReference type="ARBA" id="ARBA00023315"/>
    </source>
</evidence>
<keyword evidence="3" id="KW-0012">Acyltransferase</keyword>
<evidence type="ECO:0000313" key="6">
    <source>
        <dbReference type="Proteomes" id="UP001500604"/>
    </source>
</evidence>
<dbReference type="NCBIfam" id="TIGR03243">
    <property type="entry name" value="arg_catab_AOST"/>
    <property type="match status" value="1"/>
</dbReference>
<dbReference type="InterPro" id="IPR017650">
    <property type="entry name" value="Arginine_N-succinylTrfase"/>
</dbReference>
<dbReference type="EC" id="2.3.1.109" evidence="4"/>